<dbReference type="Proteomes" id="UP000807469">
    <property type="component" value="Unassembled WGS sequence"/>
</dbReference>
<keyword evidence="3" id="KW-1185">Reference proteome</keyword>
<comment type="caution">
    <text evidence="2">The sequence shown here is derived from an EMBL/GenBank/DDBJ whole genome shotgun (WGS) entry which is preliminary data.</text>
</comment>
<protein>
    <submittedName>
        <fullName evidence="2">Uncharacterized protein</fullName>
    </submittedName>
</protein>
<feature type="compositionally biased region" description="Low complexity" evidence="1">
    <location>
        <begin position="176"/>
        <end position="187"/>
    </location>
</feature>
<dbReference type="EMBL" id="MU155941">
    <property type="protein sequence ID" value="KAF9470546.1"/>
    <property type="molecule type" value="Genomic_DNA"/>
</dbReference>
<evidence type="ECO:0000256" key="1">
    <source>
        <dbReference type="SAM" id="MobiDB-lite"/>
    </source>
</evidence>
<accession>A0A9P5YKP8</accession>
<organism evidence="2 3">
    <name type="scientific">Pholiota conissans</name>
    <dbReference type="NCBI Taxonomy" id="109636"/>
    <lineage>
        <taxon>Eukaryota</taxon>
        <taxon>Fungi</taxon>
        <taxon>Dikarya</taxon>
        <taxon>Basidiomycota</taxon>
        <taxon>Agaricomycotina</taxon>
        <taxon>Agaricomycetes</taxon>
        <taxon>Agaricomycetidae</taxon>
        <taxon>Agaricales</taxon>
        <taxon>Agaricineae</taxon>
        <taxon>Strophariaceae</taxon>
        <taxon>Pholiota</taxon>
    </lineage>
</organism>
<proteinExistence type="predicted"/>
<gene>
    <name evidence="2" type="ORF">BDN70DRAFT_983496</name>
</gene>
<reference evidence="2" key="1">
    <citation type="submission" date="2020-11" db="EMBL/GenBank/DDBJ databases">
        <authorList>
            <consortium name="DOE Joint Genome Institute"/>
            <person name="Ahrendt S."/>
            <person name="Riley R."/>
            <person name="Andreopoulos W."/>
            <person name="Labutti K."/>
            <person name="Pangilinan J."/>
            <person name="Ruiz-Duenas F.J."/>
            <person name="Barrasa J.M."/>
            <person name="Sanchez-Garcia M."/>
            <person name="Camarero S."/>
            <person name="Miyauchi S."/>
            <person name="Serrano A."/>
            <person name="Linde D."/>
            <person name="Babiker R."/>
            <person name="Drula E."/>
            <person name="Ayuso-Fernandez I."/>
            <person name="Pacheco R."/>
            <person name="Padilla G."/>
            <person name="Ferreira P."/>
            <person name="Barriuso J."/>
            <person name="Kellner H."/>
            <person name="Castanera R."/>
            <person name="Alfaro M."/>
            <person name="Ramirez L."/>
            <person name="Pisabarro A.G."/>
            <person name="Kuo A."/>
            <person name="Tritt A."/>
            <person name="Lipzen A."/>
            <person name="He G."/>
            <person name="Yan M."/>
            <person name="Ng V."/>
            <person name="Cullen D."/>
            <person name="Martin F."/>
            <person name="Rosso M.-N."/>
            <person name="Henrissat B."/>
            <person name="Hibbett D."/>
            <person name="Martinez A.T."/>
            <person name="Grigoriev I.V."/>
        </authorList>
    </citation>
    <scope>NUCLEOTIDE SEQUENCE</scope>
    <source>
        <strain evidence="2">CIRM-BRFM 674</strain>
    </source>
</reference>
<name>A0A9P5YKP8_9AGAR</name>
<feature type="compositionally biased region" description="Pro residues" evidence="1">
    <location>
        <begin position="166"/>
        <end position="175"/>
    </location>
</feature>
<dbReference type="AlphaFoldDB" id="A0A9P5YKP8"/>
<sequence length="431" mass="46847">MHARQNAVHPPIANAMDLKLLSTTDPPLVHHWSTTGPPLVHHWLEKLLETTGIQWLPVGCWSVKSSNDDDFDYSRSVNLYLAGNSLEGDLVLSAQALTTIREWIQNSHLDGEDLSNPYIQSLAKEFKALQHTLVKILEPHRAPAADNTVRQPVAHATASAQVRPPVFTPPAPHVPAAPSAQQAGPAPMDAESTSAQLPLKRCKGKQPAVPQPQPKKPVVPYQRGGPLPPIPRSMKPKPHFYAQVASSAPCPRAPAPANTLVILAQALPGLPAERIVQLQQQAQGRELERKHKAPAFTSQGPLRKQVLVSFGTAQHGVNWDVSIVYRTVNTALVAATAATRVLSVGPTYDGYAFETTTVATTKEIDVIRSVVHTTQSHLVYFNIWDSQQGSAAKSLINKTLLFGKKAYFIHAAAAMLELLFQSVFIQVDAVT</sequence>
<evidence type="ECO:0000313" key="3">
    <source>
        <dbReference type="Proteomes" id="UP000807469"/>
    </source>
</evidence>
<feature type="region of interest" description="Disordered" evidence="1">
    <location>
        <begin position="163"/>
        <end position="199"/>
    </location>
</feature>
<evidence type="ECO:0000313" key="2">
    <source>
        <dbReference type="EMBL" id="KAF9470546.1"/>
    </source>
</evidence>
<dbReference type="OrthoDB" id="3067824at2759"/>